<feature type="region of interest" description="Disordered" evidence="1">
    <location>
        <begin position="1"/>
        <end position="26"/>
    </location>
</feature>
<feature type="region of interest" description="Disordered" evidence="1">
    <location>
        <begin position="172"/>
        <end position="208"/>
    </location>
</feature>
<name>A0A905QWT6_RHOPR</name>
<dbReference type="PANTHER" id="PTHR22654">
    <property type="entry name" value="G PROTEIN PATHWAY SUPPRESSOR 2"/>
    <property type="match status" value="1"/>
</dbReference>
<organism evidence="2 3">
    <name type="scientific">Rhodnius prolixus</name>
    <name type="common">Triatomid bug</name>
    <dbReference type="NCBI Taxonomy" id="13249"/>
    <lineage>
        <taxon>Eukaryota</taxon>
        <taxon>Metazoa</taxon>
        <taxon>Ecdysozoa</taxon>
        <taxon>Arthropoda</taxon>
        <taxon>Hexapoda</taxon>
        <taxon>Insecta</taxon>
        <taxon>Pterygota</taxon>
        <taxon>Neoptera</taxon>
        <taxon>Paraneoptera</taxon>
        <taxon>Hemiptera</taxon>
        <taxon>Heteroptera</taxon>
        <taxon>Panheteroptera</taxon>
        <taxon>Cimicomorpha</taxon>
        <taxon>Reduviidae</taxon>
        <taxon>Triatominae</taxon>
        <taxon>Rhodnius</taxon>
    </lineage>
</organism>
<dbReference type="Pfam" id="PF15991">
    <property type="entry name" value="G_path_suppress"/>
    <property type="match status" value="1"/>
</dbReference>
<feature type="compositionally biased region" description="Low complexity" evidence="1">
    <location>
        <begin position="266"/>
        <end position="280"/>
    </location>
</feature>
<dbReference type="EMBL" id="ACPB03000101">
    <property type="status" value="NOT_ANNOTATED_CDS"/>
    <property type="molecule type" value="Genomic_DNA"/>
</dbReference>
<evidence type="ECO:0000313" key="3">
    <source>
        <dbReference type="Proteomes" id="UP000015103"/>
    </source>
</evidence>
<feature type="region of interest" description="Disordered" evidence="1">
    <location>
        <begin position="41"/>
        <end position="67"/>
    </location>
</feature>
<dbReference type="PANTHER" id="PTHR22654:SF2">
    <property type="entry name" value="G PROTEIN PATHWAY SUPPRESSOR 2"/>
    <property type="match status" value="1"/>
</dbReference>
<sequence length="413" mass="45442">MCNLSKIERQTKDTAAMPVAVAGAPKRTEQMFQALKRHILRERQKKKQEQEADAEVERQRKERELQQKQDVMTLGENREQITQLEGVLAQLKDEKHQLFLQLKKVLNEDDIRRRQQVIRQHEPSTEVMELYGGLYPGVSSMGSHLSQLVMPSSYAQPLPTDRNAVYKVPQSHTLLTQSSVKRPRSPTPPPQMPFHQNYSPKPPPQQRVTYQNVKHPMSENALNNAINSPIVFPEPSGYSYFPGSGAASGGNAGSAAPQTSFTVYQSGSSGQYSGPGTGSSRNEQESGPKQHPLYISQQIARSSNISQGYIHGGSMEHGKVAYPEEKYYPVSGVRGSSQVPVQGGGIPIQQPAQGAKTGGITSGYPIRPPTSHLPPPQTSNTSHGVYSSGVPPSSRLVYSQAGLPHSRYMQREV</sequence>
<feature type="compositionally biased region" description="Pro residues" evidence="1">
    <location>
        <begin position="366"/>
        <end position="377"/>
    </location>
</feature>
<feature type="region of interest" description="Disordered" evidence="1">
    <location>
        <begin position="246"/>
        <end position="289"/>
    </location>
</feature>
<dbReference type="EnsemblMetazoa" id="RPRC017724-RA">
    <property type="protein sequence ID" value="RPRC017724-PA"/>
    <property type="gene ID" value="RPRC017724"/>
</dbReference>
<dbReference type="GO" id="GO:0006357">
    <property type="term" value="P:regulation of transcription by RNA polymerase II"/>
    <property type="evidence" value="ECO:0007669"/>
    <property type="project" value="TreeGrafter"/>
</dbReference>
<dbReference type="GO" id="GO:0005667">
    <property type="term" value="C:transcription regulator complex"/>
    <property type="evidence" value="ECO:0007669"/>
    <property type="project" value="TreeGrafter"/>
</dbReference>
<accession>A0A905QWT6</accession>
<feature type="compositionally biased region" description="Basic and acidic residues" evidence="1">
    <location>
        <begin position="1"/>
        <end position="12"/>
    </location>
</feature>
<dbReference type="InterPro" id="IPR026094">
    <property type="entry name" value="GPS2"/>
</dbReference>
<protein>
    <submittedName>
        <fullName evidence="2">G protein pathway suppressor 2</fullName>
    </submittedName>
</protein>
<feature type="compositionally biased region" description="Basic and acidic residues" evidence="1">
    <location>
        <begin position="47"/>
        <end position="67"/>
    </location>
</feature>
<evidence type="ECO:0000256" key="1">
    <source>
        <dbReference type="SAM" id="MobiDB-lite"/>
    </source>
</evidence>
<proteinExistence type="predicted"/>
<reference evidence="2" key="1">
    <citation type="submission" date="2022-10" db="UniProtKB">
        <authorList>
            <consortium name="EnsemblMetazoa"/>
        </authorList>
    </citation>
    <scope>IDENTIFICATION</scope>
</reference>
<dbReference type="GO" id="GO:0003712">
    <property type="term" value="F:transcription coregulator activity"/>
    <property type="evidence" value="ECO:0007669"/>
    <property type="project" value="TreeGrafter"/>
</dbReference>
<keyword evidence="3" id="KW-1185">Reference proteome</keyword>
<dbReference type="RefSeq" id="XP_073998840.1">
    <property type="nucleotide sequence ID" value="XM_074142739.1"/>
</dbReference>
<dbReference type="Proteomes" id="UP000015103">
    <property type="component" value="Unassembled WGS sequence"/>
</dbReference>
<evidence type="ECO:0000313" key="2">
    <source>
        <dbReference type="EnsemblMetazoa" id="RPRC017724-PA"/>
    </source>
</evidence>
<dbReference type="GeneID" id="141461601"/>
<dbReference type="AlphaFoldDB" id="A0A905QWT6"/>
<feature type="region of interest" description="Disordered" evidence="1">
    <location>
        <begin position="348"/>
        <end position="391"/>
    </location>
</feature>